<dbReference type="RefSeq" id="XP_040695356.1">
    <property type="nucleotide sequence ID" value="XM_040837075.1"/>
</dbReference>
<dbReference type="STRING" id="1073089.A0A1L9S3F0"/>
<dbReference type="GeneID" id="63752923"/>
<protein>
    <recommendedName>
        <fullName evidence="5">Mid2 domain-containing protein</fullName>
    </recommendedName>
</protein>
<dbReference type="AlphaFoldDB" id="A0A1L9S3F0"/>
<reference evidence="4" key="1">
    <citation type="journal article" date="2017" name="Genome Biol.">
        <title>Comparative genomics reveals high biological diversity and specific adaptations in the industrially and medically important fungal genus Aspergillus.</title>
        <authorList>
            <person name="de Vries R.P."/>
            <person name="Riley R."/>
            <person name="Wiebenga A."/>
            <person name="Aguilar-Osorio G."/>
            <person name="Amillis S."/>
            <person name="Uchima C.A."/>
            <person name="Anderluh G."/>
            <person name="Asadollahi M."/>
            <person name="Askin M."/>
            <person name="Barry K."/>
            <person name="Battaglia E."/>
            <person name="Bayram O."/>
            <person name="Benocci T."/>
            <person name="Braus-Stromeyer S.A."/>
            <person name="Caldana C."/>
            <person name="Canovas D."/>
            <person name="Cerqueira G.C."/>
            <person name="Chen F."/>
            <person name="Chen W."/>
            <person name="Choi C."/>
            <person name="Clum A."/>
            <person name="Dos Santos R.A."/>
            <person name="Damasio A.R."/>
            <person name="Diallinas G."/>
            <person name="Emri T."/>
            <person name="Fekete E."/>
            <person name="Flipphi M."/>
            <person name="Freyberg S."/>
            <person name="Gallo A."/>
            <person name="Gournas C."/>
            <person name="Habgood R."/>
            <person name="Hainaut M."/>
            <person name="Harispe M.L."/>
            <person name="Henrissat B."/>
            <person name="Hilden K.S."/>
            <person name="Hope R."/>
            <person name="Hossain A."/>
            <person name="Karabika E."/>
            <person name="Karaffa L."/>
            <person name="Karanyi Z."/>
            <person name="Krasevec N."/>
            <person name="Kuo A."/>
            <person name="Kusch H."/>
            <person name="LaButti K."/>
            <person name="Lagendijk E.L."/>
            <person name="Lapidus A."/>
            <person name="Levasseur A."/>
            <person name="Lindquist E."/>
            <person name="Lipzen A."/>
            <person name="Logrieco A.F."/>
            <person name="MacCabe A."/>
            <person name="Maekelae M.R."/>
            <person name="Malavazi I."/>
            <person name="Melin P."/>
            <person name="Meyer V."/>
            <person name="Mielnichuk N."/>
            <person name="Miskei M."/>
            <person name="Molnar A.P."/>
            <person name="Mule G."/>
            <person name="Ngan C.Y."/>
            <person name="Orejas M."/>
            <person name="Orosz E."/>
            <person name="Ouedraogo J.P."/>
            <person name="Overkamp K.M."/>
            <person name="Park H.-S."/>
            <person name="Perrone G."/>
            <person name="Piumi F."/>
            <person name="Punt P.J."/>
            <person name="Ram A.F."/>
            <person name="Ramon A."/>
            <person name="Rauscher S."/>
            <person name="Record E."/>
            <person name="Riano-Pachon D.M."/>
            <person name="Robert V."/>
            <person name="Roehrig J."/>
            <person name="Ruller R."/>
            <person name="Salamov A."/>
            <person name="Salih N.S."/>
            <person name="Samson R.A."/>
            <person name="Sandor E."/>
            <person name="Sanguinetti M."/>
            <person name="Schuetze T."/>
            <person name="Sepcic K."/>
            <person name="Shelest E."/>
            <person name="Sherlock G."/>
            <person name="Sophianopoulou V."/>
            <person name="Squina F.M."/>
            <person name="Sun H."/>
            <person name="Susca A."/>
            <person name="Todd R.B."/>
            <person name="Tsang A."/>
            <person name="Unkles S.E."/>
            <person name="van de Wiele N."/>
            <person name="van Rossen-Uffink D."/>
            <person name="Oliveira J.V."/>
            <person name="Vesth T.C."/>
            <person name="Visser J."/>
            <person name="Yu J.-H."/>
            <person name="Zhou M."/>
            <person name="Andersen M.R."/>
            <person name="Archer D.B."/>
            <person name="Baker S.E."/>
            <person name="Benoit I."/>
            <person name="Brakhage A.A."/>
            <person name="Braus G.H."/>
            <person name="Fischer R."/>
            <person name="Frisvad J.C."/>
            <person name="Goldman G.H."/>
            <person name="Houbraken J."/>
            <person name="Oakley B."/>
            <person name="Pocsi I."/>
            <person name="Scazzocchio C."/>
            <person name="Seiboth B."/>
            <person name="vanKuyk P.A."/>
            <person name="Wortman J."/>
            <person name="Dyer P.S."/>
            <person name="Grigoriev I.V."/>
        </authorList>
    </citation>
    <scope>NUCLEOTIDE SEQUENCE [LARGE SCALE GENOMIC DNA]</scope>
    <source>
        <strain evidence="4">DTO 134E9</strain>
    </source>
</reference>
<name>A0A1L9S3F0_ASPWE</name>
<feature type="region of interest" description="Disordered" evidence="1">
    <location>
        <begin position="189"/>
        <end position="220"/>
    </location>
</feature>
<keyword evidence="4" id="KW-1185">Reference proteome</keyword>
<gene>
    <name evidence="3" type="ORF">ASPWEDRAFT_48203</name>
</gene>
<organism evidence="3 4">
    <name type="scientific">Aspergillus wentii DTO 134E9</name>
    <dbReference type="NCBI Taxonomy" id="1073089"/>
    <lineage>
        <taxon>Eukaryota</taxon>
        <taxon>Fungi</taxon>
        <taxon>Dikarya</taxon>
        <taxon>Ascomycota</taxon>
        <taxon>Pezizomycotina</taxon>
        <taxon>Eurotiomycetes</taxon>
        <taxon>Eurotiomycetidae</taxon>
        <taxon>Eurotiales</taxon>
        <taxon>Aspergillaceae</taxon>
        <taxon>Aspergillus</taxon>
        <taxon>Aspergillus subgen. Cremei</taxon>
    </lineage>
</organism>
<sequence>MTTTTPPATTASTAESTITPIPLTTVFTPPASCSSHWTYEPSGYNLVGDGLLLQNAIANDPSCFPSGFSHVGRAQGTQVFSPGYCPGGYTSANVAIDGPTTTAICCISNFSYYTSIMMYKDLDSATYAGCISSLSSSSKTIVSARGTGTDEGTQVTGPITMWAQPITVQLQSTDSSLYVTSTATSSPAASVTASSATSTSTSTTTPEPPSQSQSPSSGLSAGAKTGIGVGVGVAGAAVFILLAIWLLQRRKNKRKVQPMPNAHLGQDWAPYGTKLGEPLSPAELEVYGARKDLPAPIHELGG</sequence>
<accession>A0A1L9S3F0</accession>
<evidence type="ECO:0000313" key="3">
    <source>
        <dbReference type="EMBL" id="OJJ41680.1"/>
    </source>
</evidence>
<dbReference type="OrthoDB" id="4770059at2759"/>
<evidence type="ECO:0000256" key="1">
    <source>
        <dbReference type="SAM" id="MobiDB-lite"/>
    </source>
</evidence>
<proteinExistence type="predicted"/>
<evidence type="ECO:0000313" key="4">
    <source>
        <dbReference type="Proteomes" id="UP000184383"/>
    </source>
</evidence>
<feature type="transmembrane region" description="Helical" evidence="2">
    <location>
        <begin position="226"/>
        <end position="247"/>
    </location>
</feature>
<keyword evidence="2" id="KW-1133">Transmembrane helix</keyword>
<dbReference type="Proteomes" id="UP000184383">
    <property type="component" value="Unassembled WGS sequence"/>
</dbReference>
<dbReference type="VEuPathDB" id="FungiDB:ASPWEDRAFT_48203"/>
<keyword evidence="2" id="KW-0812">Transmembrane</keyword>
<evidence type="ECO:0000256" key="2">
    <source>
        <dbReference type="SAM" id="Phobius"/>
    </source>
</evidence>
<evidence type="ECO:0008006" key="5">
    <source>
        <dbReference type="Google" id="ProtNLM"/>
    </source>
</evidence>
<keyword evidence="2" id="KW-0472">Membrane</keyword>
<dbReference type="EMBL" id="KV878209">
    <property type="protein sequence ID" value="OJJ41680.1"/>
    <property type="molecule type" value="Genomic_DNA"/>
</dbReference>